<keyword evidence="4 6" id="KW-0456">Lyase</keyword>
<feature type="region of interest" description="Disordered" evidence="7">
    <location>
        <begin position="79"/>
        <end position="103"/>
    </location>
</feature>
<dbReference type="GO" id="GO:0046113">
    <property type="term" value="P:nucleobase catabolic process"/>
    <property type="evidence" value="ECO:0007669"/>
    <property type="project" value="UniProtKB-UniRule"/>
</dbReference>
<evidence type="ECO:0000313" key="9">
    <source>
        <dbReference type="Proteomes" id="UP000320184"/>
    </source>
</evidence>
<dbReference type="Pfam" id="PF04227">
    <property type="entry name" value="Indigoidine_A"/>
    <property type="match status" value="2"/>
</dbReference>
<dbReference type="Gene3D" id="3.40.1790.10">
    <property type="entry name" value="Indigoidine synthase domain"/>
    <property type="match status" value="1"/>
</dbReference>
<dbReference type="GO" id="GO:0004730">
    <property type="term" value="F:pseudouridylate synthase activity"/>
    <property type="evidence" value="ECO:0007669"/>
    <property type="project" value="UniProtKB-UniRule"/>
</dbReference>
<proteinExistence type="inferred from homology"/>
<feature type="binding site" evidence="6">
    <location>
        <begin position="172"/>
        <end position="174"/>
    </location>
    <ligand>
        <name>substrate</name>
    </ligand>
</feature>
<evidence type="ECO:0000256" key="1">
    <source>
        <dbReference type="ARBA" id="ARBA00022723"/>
    </source>
</evidence>
<feature type="binding site" evidence="6">
    <location>
        <position position="138"/>
    </location>
    <ligand>
        <name>substrate</name>
    </ligand>
</feature>
<dbReference type="PANTHER" id="PTHR42909">
    <property type="entry name" value="ZGC:136858"/>
    <property type="match status" value="1"/>
</dbReference>
<evidence type="ECO:0000256" key="3">
    <source>
        <dbReference type="ARBA" id="ARBA00023211"/>
    </source>
</evidence>
<dbReference type="GO" id="GO:0005737">
    <property type="term" value="C:cytoplasm"/>
    <property type="evidence" value="ECO:0007669"/>
    <property type="project" value="TreeGrafter"/>
</dbReference>
<dbReference type="GO" id="GO:0016798">
    <property type="term" value="F:hydrolase activity, acting on glycosyl bonds"/>
    <property type="evidence" value="ECO:0007669"/>
    <property type="project" value="UniProtKB-KW"/>
</dbReference>
<evidence type="ECO:0000313" key="8">
    <source>
        <dbReference type="EMBL" id="TMQ54196.1"/>
    </source>
</evidence>
<comment type="catalytic activity">
    <reaction evidence="6">
        <text>D-ribose 5-phosphate + uracil = psi-UMP + H2O</text>
        <dbReference type="Rhea" id="RHEA:18337"/>
        <dbReference type="ChEBI" id="CHEBI:15377"/>
        <dbReference type="ChEBI" id="CHEBI:17568"/>
        <dbReference type="ChEBI" id="CHEBI:58380"/>
        <dbReference type="ChEBI" id="CHEBI:78346"/>
        <dbReference type="EC" id="4.2.1.70"/>
    </reaction>
</comment>
<comment type="subunit">
    <text evidence="6">Homotrimer.</text>
</comment>
<feature type="binding site" evidence="6">
    <location>
        <position position="118"/>
    </location>
    <ligand>
        <name>substrate</name>
    </ligand>
</feature>
<gene>
    <name evidence="6" type="primary">psuG</name>
    <name evidence="8" type="ORF">E6K73_00220</name>
</gene>
<protein>
    <recommendedName>
        <fullName evidence="6">Pseudouridine-5'-phosphate glycosidase</fullName>
        <shortName evidence="6">PsiMP glycosidase</shortName>
        <ecNumber evidence="6">4.2.1.70</ecNumber>
    </recommendedName>
</protein>
<dbReference type="GO" id="GO:0046872">
    <property type="term" value="F:metal ion binding"/>
    <property type="evidence" value="ECO:0007669"/>
    <property type="project" value="UniProtKB-KW"/>
</dbReference>
<organism evidence="8 9">
    <name type="scientific">Eiseniibacteriota bacterium</name>
    <dbReference type="NCBI Taxonomy" id="2212470"/>
    <lineage>
        <taxon>Bacteria</taxon>
        <taxon>Candidatus Eiseniibacteriota</taxon>
    </lineage>
</organism>
<comment type="function">
    <text evidence="6">Catalyzes the reversible cleavage of pseudouridine 5'-phosphate (PsiMP) to ribose 5-phosphate and uracil. Functions biologically in the cleavage direction, as part of a pseudouridine degradation pathway.</text>
</comment>
<evidence type="ECO:0000256" key="2">
    <source>
        <dbReference type="ARBA" id="ARBA00022801"/>
    </source>
</evidence>
<comment type="caution">
    <text evidence="8">The sequence shown here is derived from an EMBL/GenBank/DDBJ whole genome shotgun (WGS) entry which is preliminary data.</text>
</comment>
<keyword evidence="1 6" id="KW-0479">Metal-binding</keyword>
<name>A0A538SS51_UNCEI</name>
<dbReference type="Proteomes" id="UP000320184">
    <property type="component" value="Unassembled WGS sequence"/>
</dbReference>
<feature type="binding site" evidence="6">
    <location>
        <position position="170"/>
    </location>
    <ligand>
        <name>Mn(2+)</name>
        <dbReference type="ChEBI" id="CHEBI:29035"/>
    </ligand>
</feature>
<comment type="similarity">
    <text evidence="6">Belongs to the pseudouridine-5'-phosphate glycosidase family.</text>
</comment>
<feature type="active site" description="Proton donor" evidence="6">
    <location>
        <position position="25"/>
    </location>
</feature>
<dbReference type="PANTHER" id="PTHR42909:SF1">
    <property type="entry name" value="CARBOHYDRATE KINASE PFKB DOMAIN-CONTAINING PROTEIN"/>
    <property type="match status" value="1"/>
</dbReference>
<accession>A0A538SS51</accession>
<reference evidence="8 9" key="1">
    <citation type="journal article" date="2019" name="Nat. Microbiol.">
        <title>Mediterranean grassland soil C-N compound turnover is dependent on rainfall and depth, and is mediated by genomically divergent microorganisms.</title>
        <authorList>
            <person name="Diamond S."/>
            <person name="Andeer P.F."/>
            <person name="Li Z."/>
            <person name="Crits-Christoph A."/>
            <person name="Burstein D."/>
            <person name="Anantharaman K."/>
            <person name="Lane K.R."/>
            <person name="Thomas B.C."/>
            <person name="Pan C."/>
            <person name="Northen T.R."/>
            <person name="Banfield J.F."/>
        </authorList>
    </citation>
    <scope>NUCLEOTIDE SEQUENCE [LARGE SCALE GENOMIC DNA]</scope>
    <source>
        <strain evidence="8">WS_3</strain>
    </source>
</reference>
<dbReference type="EMBL" id="VBOT01000002">
    <property type="protein sequence ID" value="TMQ54196.1"/>
    <property type="molecule type" value="Genomic_DNA"/>
</dbReference>
<keyword evidence="3 6" id="KW-0464">Manganese</keyword>
<dbReference type="HAMAP" id="MF_01876">
    <property type="entry name" value="PsiMP_glycosidase"/>
    <property type="match status" value="1"/>
</dbReference>
<evidence type="ECO:0000256" key="6">
    <source>
        <dbReference type="HAMAP-Rule" id="MF_01876"/>
    </source>
</evidence>
<dbReference type="SUPFAM" id="SSF110581">
    <property type="entry name" value="Indigoidine synthase A-like"/>
    <property type="match status" value="2"/>
</dbReference>
<evidence type="ECO:0000256" key="7">
    <source>
        <dbReference type="SAM" id="MobiDB-lite"/>
    </source>
</evidence>
<evidence type="ECO:0000256" key="4">
    <source>
        <dbReference type="ARBA" id="ARBA00023239"/>
    </source>
</evidence>
<keyword evidence="2 6" id="KW-0378">Hydrolase</keyword>
<dbReference type="InterPro" id="IPR007342">
    <property type="entry name" value="PsuG"/>
</dbReference>
<dbReference type="InterPro" id="IPR022830">
    <property type="entry name" value="Indigdn_synthA-like"/>
</dbReference>
<keyword evidence="5 6" id="KW-0326">Glycosidase</keyword>
<dbReference type="AlphaFoldDB" id="A0A538SS51"/>
<sequence>MTGFFAVSEAVAQALAERRPVVALETTLVTHGLPAPEGVEAALELEREVASRGAVPATIGVLDGKLRVGLERADLERLAAGGGGGAGPTELRGGPPGGAGPAPAIARTAVASERRAAKLSLGNLAAVLASGEPGSTTVAATLFAAARVGIQVFATGGIGGVHRGASETGDVSTDLVALARFPVAVVCAGAKAVLDLEKTVEMLETLGVPVLGHGTDEFPAFYRRSSGLPVDRRYDVLRDLAVAVRAHFALGLGTGVVIGNPIPAEHEMPLELYEGSLATALADARRLGVRGREVTPYLLERLRELTASGSVFSNRALLVHNARVAAGLATAIAEGAP</sequence>
<feature type="active site" description="Nucleophile" evidence="6">
    <location>
        <position position="191"/>
    </location>
</feature>
<comment type="cofactor">
    <cofactor evidence="6">
        <name>Mn(2+)</name>
        <dbReference type="ChEBI" id="CHEBI:29035"/>
    </cofactor>
    <text evidence="6">Binds 1 Mn(2+) ion per subunit.</text>
</comment>
<evidence type="ECO:0000256" key="5">
    <source>
        <dbReference type="ARBA" id="ARBA00023295"/>
    </source>
</evidence>
<dbReference type="EC" id="4.2.1.70" evidence="6"/>